<organism evidence="1 2">
    <name type="scientific">Synechococcus phage S-SKS1</name>
    <dbReference type="NCBI Taxonomy" id="754042"/>
    <lineage>
        <taxon>Viruses</taxon>
        <taxon>Duplodnaviria</taxon>
        <taxon>Heunggongvirae</taxon>
        <taxon>Uroviricota</taxon>
        <taxon>Caudoviricetes</taxon>
        <taxon>Llyrvirus</taxon>
        <taxon>Llyrvirus SSKS1</taxon>
    </lineage>
</organism>
<dbReference type="OrthoDB" id="24270at10239"/>
<dbReference type="Proteomes" id="UP000201252">
    <property type="component" value="Segment"/>
</dbReference>
<keyword evidence="2" id="KW-1185">Reference proteome</keyword>
<accession>M4QS99</accession>
<evidence type="ECO:0000313" key="2">
    <source>
        <dbReference type="Proteomes" id="UP000201252"/>
    </source>
</evidence>
<sequence>MATYPIINKETGEQKEVVLSIHEWPKWCEDNSDWIRDWSDPSTCPQPTEVGEWRDKLVARNPGWNEVLNKASKAPGSKVSKI</sequence>
<name>M4QS99_9CAUD</name>
<dbReference type="GeneID" id="15011188"/>
<reference evidence="1 2" key="1">
    <citation type="submission" date="2010-10" db="EMBL/GenBank/DDBJ databases">
        <title>The Genome Sequence of Synechococcus phage S-SKS1.</title>
        <authorList>
            <consortium name="The Broad Institute Genome Sequencing Platform"/>
            <person name="Henn M.R."/>
            <person name="Clokie M."/>
            <person name="Levin J."/>
            <person name="Malboeuf C."/>
            <person name="Casali M."/>
            <person name="Russ C."/>
            <person name="Lennon N."/>
            <person name="Chapman S.B."/>
            <person name="Erlich R."/>
            <person name="Young S.K."/>
            <person name="Yandava C."/>
            <person name="Zeng Q."/>
            <person name="Alvarado L."/>
            <person name="Anderson S."/>
            <person name="Berlin A."/>
            <person name="Chen Z."/>
            <person name="Freedman E."/>
            <person name="Gellesch M."/>
            <person name="Goldberg J."/>
            <person name="Green L."/>
            <person name="Griggs A."/>
            <person name="Gujja S."/>
            <person name="Heilman E.R."/>
            <person name="Heiman D."/>
            <person name="Hollinger A."/>
            <person name="Howarth C."/>
            <person name="Larson L."/>
            <person name="Mehta T."/>
            <person name="Pearson M."/>
            <person name="Roberts A."/>
            <person name="Ryan E."/>
            <person name="Saif S."/>
            <person name="Shea T."/>
            <person name="Shenoy N."/>
            <person name="Sisk P."/>
            <person name="Stolte C."/>
            <person name="Sykes S."/>
            <person name="White J."/>
            <person name="Haas B."/>
            <person name="Nusbaum C."/>
            <person name="Birren B."/>
        </authorList>
    </citation>
    <scope>NUCLEOTIDE SEQUENCE [LARGE SCALE GENOMIC DNA]</scope>
</reference>
<evidence type="ECO:0000313" key="1">
    <source>
        <dbReference type="EMBL" id="AGH31778.1"/>
    </source>
</evidence>
<dbReference type="EMBL" id="HQ633071">
    <property type="protein sequence ID" value="AGH31778.1"/>
    <property type="molecule type" value="Genomic_DNA"/>
</dbReference>
<gene>
    <name evidence="1" type="ORF">SWZG_00274</name>
</gene>
<dbReference type="RefSeq" id="YP_007674630.1">
    <property type="nucleotide sequence ID" value="NC_020851.1"/>
</dbReference>
<protein>
    <submittedName>
        <fullName evidence="1">Uncharacterized protein</fullName>
    </submittedName>
</protein>
<proteinExistence type="predicted"/>
<dbReference type="KEGG" id="vg:15011188"/>